<dbReference type="Gene3D" id="3.30.420.100">
    <property type="match status" value="1"/>
</dbReference>
<dbReference type="PANTHER" id="PTHR12899">
    <property type="entry name" value="39S RIBOSOMAL PROTEIN L18, MITOCHONDRIAL"/>
    <property type="match status" value="1"/>
</dbReference>
<evidence type="ECO:0000256" key="5">
    <source>
        <dbReference type="ARBA" id="ARBA00023274"/>
    </source>
</evidence>
<dbReference type="AlphaFoldDB" id="A0A1G1W9H3"/>
<reference evidence="8 9" key="1">
    <citation type="journal article" date="2016" name="Nat. Commun.">
        <title>Thousands of microbial genomes shed light on interconnected biogeochemical processes in an aquifer system.</title>
        <authorList>
            <person name="Anantharaman K."/>
            <person name="Brown C.T."/>
            <person name="Hug L.A."/>
            <person name="Sharon I."/>
            <person name="Castelle C.J."/>
            <person name="Probst A.J."/>
            <person name="Thomas B.C."/>
            <person name="Singh A."/>
            <person name="Wilkins M.J."/>
            <person name="Karaoz U."/>
            <person name="Brodie E.L."/>
            <person name="Williams K.H."/>
            <person name="Hubbard S.S."/>
            <person name="Banfield J.F."/>
        </authorList>
    </citation>
    <scope>NUCLEOTIDE SEQUENCE [LARGE SCALE GENOMIC DNA]</scope>
</reference>
<evidence type="ECO:0000256" key="3">
    <source>
        <dbReference type="ARBA" id="ARBA00022884"/>
    </source>
</evidence>
<evidence type="ECO:0000256" key="1">
    <source>
        <dbReference type="ARBA" id="ARBA00007116"/>
    </source>
</evidence>
<dbReference type="GO" id="GO:0008097">
    <property type="term" value="F:5S rRNA binding"/>
    <property type="evidence" value="ECO:0007669"/>
    <property type="project" value="TreeGrafter"/>
</dbReference>
<accession>A0A1G1W9H3</accession>
<dbReference type="InterPro" id="IPR057268">
    <property type="entry name" value="Ribosomal_L18"/>
</dbReference>
<evidence type="ECO:0000256" key="7">
    <source>
        <dbReference type="HAMAP-Rule" id="MF_01337"/>
    </source>
</evidence>
<comment type="subunit">
    <text evidence="7">Part of the 50S ribosomal subunit; part of the 5S rRNA/L5/L18/L25 subcomplex. Contacts the 5S and 23S rRNAs.</text>
</comment>
<proteinExistence type="inferred from homology"/>
<sequence>MQEKARERRKKSVRNIIIGTKERPRLNVFRSSKHIYASLIDDGSRNTIFTVGESNIKTKEKITKSEKAFLVGKQIANIALKKGIKKVVFDRSGYLYHGRVQKIAEGAREGGLKF</sequence>
<keyword evidence="5 7" id="KW-0687">Ribonucleoprotein</keyword>
<dbReference type="GO" id="GO:0003735">
    <property type="term" value="F:structural constituent of ribosome"/>
    <property type="evidence" value="ECO:0007669"/>
    <property type="project" value="InterPro"/>
</dbReference>
<dbReference type="GO" id="GO:0006412">
    <property type="term" value="P:translation"/>
    <property type="evidence" value="ECO:0007669"/>
    <property type="project" value="UniProtKB-UniRule"/>
</dbReference>
<evidence type="ECO:0000256" key="4">
    <source>
        <dbReference type="ARBA" id="ARBA00022980"/>
    </source>
</evidence>
<dbReference type="FunFam" id="3.30.420.100:FF:000001">
    <property type="entry name" value="50S ribosomal protein L18"/>
    <property type="match status" value="1"/>
</dbReference>
<comment type="caution">
    <text evidence="8">The sequence shown here is derived from an EMBL/GenBank/DDBJ whole genome shotgun (WGS) entry which is preliminary data.</text>
</comment>
<dbReference type="InterPro" id="IPR005484">
    <property type="entry name" value="Ribosomal_uL18_bac/plant/anim"/>
</dbReference>
<comment type="function">
    <text evidence="7">This is one of the proteins that bind and probably mediate the attachment of the 5S RNA into the large ribosomal subunit, where it forms part of the central protuberance.</text>
</comment>
<protein>
    <recommendedName>
        <fullName evidence="6 7">Large ribosomal subunit protein uL18</fullName>
    </recommendedName>
</protein>
<dbReference type="EMBL" id="MHCP01000015">
    <property type="protein sequence ID" value="OGY24190.1"/>
    <property type="molecule type" value="Genomic_DNA"/>
</dbReference>
<keyword evidence="2 7" id="KW-0699">rRNA-binding</keyword>
<dbReference type="GO" id="GO:0022625">
    <property type="term" value="C:cytosolic large ribosomal subunit"/>
    <property type="evidence" value="ECO:0007669"/>
    <property type="project" value="TreeGrafter"/>
</dbReference>
<evidence type="ECO:0000313" key="8">
    <source>
        <dbReference type="EMBL" id="OGY24190.1"/>
    </source>
</evidence>
<keyword evidence="3 7" id="KW-0694">RNA-binding</keyword>
<evidence type="ECO:0000313" key="9">
    <source>
        <dbReference type="Proteomes" id="UP000176631"/>
    </source>
</evidence>
<gene>
    <name evidence="7" type="primary">rplR</name>
    <name evidence="8" type="ORF">A2172_01440</name>
</gene>
<name>A0A1G1W9H3_9BACT</name>
<keyword evidence="4 7" id="KW-0689">Ribosomal protein</keyword>
<dbReference type="Pfam" id="PF00861">
    <property type="entry name" value="Ribosomal_L18p"/>
    <property type="match status" value="1"/>
</dbReference>
<dbReference type="NCBIfam" id="TIGR00060">
    <property type="entry name" value="L18_bact"/>
    <property type="match status" value="1"/>
</dbReference>
<evidence type="ECO:0000256" key="2">
    <source>
        <dbReference type="ARBA" id="ARBA00022730"/>
    </source>
</evidence>
<dbReference type="SUPFAM" id="SSF53137">
    <property type="entry name" value="Translational machinery components"/>
    <property type="match status" value="1"/>
</dbReference>
<dbReference type="HAMAP" id="MF_01337_B">
    <property type="entry name" value="Ribosomal_uL18_B"/>
    <property type="match status" value="1"/>
</dbReference>
<organism evidence="8 9">
    <name type="scientific">Candidatus Woykebacteria bacterium RBG_13_40_15</name>
    <dbReference type="NCBI Taxonomy" id="1802593"/>
    <lineage>
        <taxon>Bacteria</taxon>
        <taxon>Candidatus Woykeibacteriota</taxon>
    </lineage>
</organism>
<evidence type="ECO:0000256" key="6">
    <source>
        <dbReference type="ARBA" id="ARBA00035197"/>
    </source>
</evidence>
<dbReference type="STRING" id="1802593.A2172_01440"/>
<dbReference type="PANTHER" id="PTHR12899:SF3">
    <property type="entry name" value="LARGE RIBOSOMAL SUBUNIT PROTEIN UL18M"/>
    <property type="match status" value="1"/>
</dbReference>
<dbReference type="InterPro" id="IPR004389">
    <property type="entry name" value="Ribosomal_uL18_bac-type"/>
</dbReference>
<comment type="similarity">
    <text evidence="1 7">Belongs to the universal ribosomal protein uL18 family.</text>
</comment>
<dbReference type="CDD" id="cd00432">
    <property type="entry name" value="Ribosomal_L18_L5e"/>
    <property type="match status" value="1"/>
</dbReference>
<dbReference type="Proteomes" id="UP000176631">
    <property type="component" value="Unassembled WGS sequence"/>
</dbReference>